<evidence type="ECO:0000256" key="4">
    <source>
        <dbReference type="ARBA" id="ARBA00022530"/>
    </source>
</evidence>
<dbReference type="InterPro" id="IPR001881">
    <property type="entry name" value="EGF-like_Ca-bd_dom"/>
</dbReference>
<keyword evidence="9 15" id="KW-1133">Transmembrane helix</keyword>
<feature type="non-terminal residue" evidence="18">
    <location>
        <position position="1"/>
    </location>
</feature>
<evidence type="ECO:0000256" key="5">
    <source>
        <dbReference type="ARBA" id="ARBA00022536"/>
    </source>
</evidence>
<keyword evidence="4" id="KW-0272">Extracellular matrix</keyword>
<dbReference type="CDD" id="cd00033">
    <property type="entry name" value="CCP"/>
    <property type="match status" value="2"/>
</dbReference>
<dbReference type="Gene3D" id="2.10.70.10">
    <property type="entry name" value="Complement Module, domain 1"/>
    <property type="match status" value="2"/>
</dbReference>
<proteinExistence type="predicted"/>
<dbReference type="SUPFAM" id="SSF49265">
    <property type="entry name" value="Fibronectin type III"/>
    <property type="match status" value="1"/>
</dbReference>
<name>A0A091WJW0_OPIHO</name>
<dbReference type="AlphaFoldDB" id="A0A091WJW0"/>
<dbReference type="SMART" id="SM00179">
    <property type="entry name" value="EGF_CA"/>
    <property type="match status" value="2"/>
</dbReference>
<dbReference type="PROSITE" id="PS50026">
    <property type="entry name" value="EGF_3"/>
    <property type="match status" value="2"/>
</dbReference>
<dbReference type="Pfam" id="PF07645">
    <property type="entry name" value="EGF_CA"/>
    <property type="match status" value="2"/>
</dbReference>
<evidence type="ECO:0000259" key="17">
    <source>
        <dbReference type="PROSITE" id="PS50923"/>
    </source>
</evidence>
<sequence length="690" mass="76210">DVCATCHIHATCHQTGEKSVCICNYGFVGNGRTHCQDKDECQIGASKICGNHTLCHNTHGSFYCVCLDGYRASNNNKTFIPNDGTNCTDIDECEESGLCGRNARCVNTEGSYKCYCNDGYKLENGEHSFHPDGDIISCKEVGCGSPPEMKHGYIVGNYSLLLGSTVHYECKEGFYSNEGKFSYCTASGTWEPATLSCKGVDCGVPPSVLNARPASVSGTTYGSEVTYSCVHGYFIASGSQTAVCNARGQWDGTDLVCKEEELFSNLSIFNETCVKWQRKTGRLGVQETYTFHILGRRWDEKTFSEDAMFNITTSEDNPKVCLDLNSGSNYVVNITTISSTNITVSVTVAVQTKGSSWYSAYWFPFCALKTDSLPVGEFPVAKLCDTVLSDVSIIVNVPVFSSDEQCSGNFSVLVAKACSNSRILLFVAFFLIVSAVKEAFNNVLIFNDTCLKWRRNVRGTDVEDRYSFHVQGQRWYQKEFFHEMTFSLTTHKQTPEVCFDLRPGTNYSVNISMVALNFSLLVSMTTRITDPPFPDVEFVAVKGSAPLLRLRKVEDRNGPISLYQVIVLPLGLQSTFICDSFAAATFFSNTTDAKGYVAAEFRAKDVADNMSIALGDRHYYGKFYNAPLKLGEEYCVFLRIISEWNKVRTQSCAVWAQIKNLSPTLQYMTAVGLGSVAAVCLILFLSFSAA</sequence>
<feature type="domain" description="EGF-like" evidence="16">
    <location>
        <begin position="89"/>
        <end position="126"/>
    </location>
</feature>
<dbReference type="InterPro" id="IPR009017">
    <property type="entry name" value="GFP"/>
</dbReference>
<dbReference type="Gene3D" id="2.40.155.10">
    <property type="entry name" value="Green fluorescent protein"/>
    <property type="match status" value="1"/>
</dbReference>
<keyword evidence="19" id="KW-1185">Reference proteome</keyword>
<keyword evidence="6 15" id="KW-0812">Transmembrane</keyword>
<feature type="disulfide bond" evidence="14">
    <location>
        <begin position="170"/>
        <end position="197"/>
    </location>
</feature>
<dbReference type="SMART" id="SM00181">
    <property type="entry name" value="EGF"/>
    <property type="match status" value="3"/>
</dbReference>
<dbReference type="InterPro" id="IPR036116">
    <property type="entry name" value="FN3_sf"/>
</dbReference>
<feature type="domain" description="Sushi" evidence="17">
    <location>
        <begin position="200"/>
        <end position="259"/>
    </location>
</feature>
<dbReference type="InterPro" id="IPR009030">
    <property type="entry name" value="Growth_fac_rcpt_cys_sf"/>
</dbReference>
<reference evidence="18 19" key="1">
    <citation type="submission" date="2014-04" db="EMBL/GenBank/DDBJ databases">
        <title>Genome evolution of avian class.</title>
        <authorList>
            <person name="Zhang G."/>
            <person name="Li C."/>
        </authorList>
    </citation>
    <scope>NUCLEOTIDE SEQUENCE [LARGE SCALE GENOMIC DNA]</scope>
    <source>
        <strain evidence="18">BGI_N306</strain>
    </source>
</reference>
<evidence type="ECO:0000256" key="7">
    <source>
        <dbReference type="ARBA" id="ARBA00022729"/>
    </source>
</evidence>
<feature type="transmembrane region" description="Helical" evidence="15">
    <location>
        <begin position="667"/>
        <end position="687"/>
    </location>
</feature>
<keyword evidence="5 13" id="KW-0245">EGF-like domain</keyword>
<dbReference type="PROSITE" id="PS01186">
    <property type="entry name" value="EGF_2"/>
    <property type="match status" value="1"/>
</dbReference>
<evidence type="ECO:0000256" key="10">
    <source>
        <dbReference type="ARBA" id="ARBA00023136"/>
    </source>
</evidence>
<feature type="non-terminal residue" evidence="18">
    <location>
        <position position="690"/>
    </location>
</feature>
<evidence type="ECO:0000256" key="3">
    <source>
        <dbReference type="ARBA" id="ARBA00022525"/>
    </source>
</evidence>
<evidence type="ECO:0000313" key="19">
    <source>
        <dbReference type="Proteomes" id="UP000053605"/>
    </source>
</evidence>
<dbReference type="PROSITE" id="PS01187">
    <property type="entry name" value="EGF_CA"/>
    <property type="match status" value="1"/>
</dbReference>
<dbReference type="Proteomes" id="UP000053605">
    <property type="component" value="Unassembled WGS sequence"/>
</dbReference>
<dbReference type="GO" id="GO:0005509">
    <property type="term" value="F:calcium ion binding"/>
    <property type="evidence" value="ECO:0007669"/>
    <property type="project" value="InterPro"/>
</dbReference>
<evidence type="ECO:0000256" key="14">
    <source>
        <dbReference type="PROSITE-ProRule" id="PRU00302"/>
    </source>
</evidence>
<organism evidence="18 19">
    <name type="scientific">Opisthocomus hoazin</name>
    <name type="common">Hoatzin</name>
    <name type="synonym">Phasianus hoazin</name>
    <dbReference type="NCBI Taxonomy" id="30419"/>
    <lineage>
        <taxon>Eukaryota</taxon>
        <taxon>Metazoa</taxon>
        <taxon>Chordata</taxon>
        <taxon>Craniata</taxon>
        <taxon>Vertebrata</taxon>
        <taxon>Euteleostomi</taxon>
        <taxon>Archelosauria</taxon>
        <taxon>Archosauria</taxon>
        <taxon>Dinosauria</taxon>
        <taxon>Saurischia</taxon>
        <taxon>Theropoda</taxon>
        <taxon>Coelurosauria</taxon>
        <taxon>Aves</taxon>
        <taxon>Neognathae</taxon>
        <taxon>Neoaves</taxon>
        <taxon>Opisthocomiformes</taxon>
        <taxon>Opisthocomidae</taxon>
        <taxon>Opisthocomus</taxon>
    </lineage>
</organism>
<dbReference type="GO" id="GO:0016020">
    <property type="term" value="C:membrane"/>
    <property type="evidence" value="ECO:0007669"/>
    <property type="project" value="UniProtKB-SubCell"/>
</dbReference>
<evidence type="ECO:0000259" key="16">
    <source>
        <dbReference type="PROSITE" id="PS50026"/>
    </source>
</evidence>
<evidence type="ECO:0000256" key="2">
    <source>
        <dbReference type="ARBA" id="ARBA00004498"/>
    </source>
</evidence>
<dbReference type="InterPro" id="IPR000436">
    <property type="entry name" value="Sushi_SCR_CCP_dom"/>
</dbReference>
<dbReference type="FunFam" id="2.10.25.10:FF:000019">
    <property type="entry name" value="latent-transforming growth factor beta-binding protein 1 isoform X2"/>
    <property type="match status" value="1"/>
</dbReference>
<dbReference type="PROSITE" id="PS50923">
    <property type="entry name" value="SUSHI"/>
    <property type="match status" value="2"/>
</dbReference>
<dbReference type="Pfam" id="PF23144">
    <property type="entry name" value="Fn3_PTPRU"/>
    <property type="match status" value="1"/>
</dbReference>
<dbReference type="PROSITE" id="PS00010">
    <property type="entry name" value="ASX_HYDROXYL"/>
    <property type="match status" value="2"/>
</dbReference>
<dbReference type="Gene3D" id="2.10.25.10">
    <property type="entry name" value="Laminin"/>
    <property type="match status" value="2"/>
</dbReference>
<dbReference type="InterPro" id="IPR035976">
    <property type="entry name" value="Sushi/SCR/CCP_sf"/>
</dbReference>
<dbReference type="InterPro" id="IPR049883">
    <property type="entry name" value="NOTCH1_EGF-like"/>
</dbReference>
<keyword evidence="12" id="KW-0325">Glycoprotein</keyword>
<evidence type="ECO:0000256" key="13">
    <source>
        <dbReference type="PROSITE-ProRule" id="PRU00076"/>
    </source>
</evidence>
<keyword evidence="3" id="KW-0964">Secreted</keyword>
<dbReference type="InterPro" id="IPR000152">
    <property type="entry name" value="EGF-type_Asp/Asn_hydroxyl_site"/>
</dbReference>
<keyword evidence="7" id="KW-0732">Signal</keyword>
<dbReference type="Pfam" id="PF00084">
    <property type="entry name" value="Sushi"/>
    <property type="match status" value="2"/>
</dbReference>
<evidence type="ECO:0000256" key="9">
    <source>
        <dbReference type="ARBA" id="ARBA00022989"/>
    </source>
</evidence>
<keyword evidence="14" id="KW-0768">Sushi</keyword>
<accession>A0A091WJW0</accession>
<evidence type="ECO:0000256" key="12">
    <source>
        <dbReference type="ARBA" id="ARBA00023180"/>
    </source>
</evidence>
<comment type="subcellular location">
    <subcellularLocation>
        <location evidence="1">Membrane</location>
        <topology evidence="1">Single-pass type I membrane protein</topology>
    </subcellularLocation>
    <subcellularLocation>
        <location evidence="2">Secreted</location>
        <location evidence="2">Extracellular space</location>
        <location evidence="2">Extracellular matrix</location>
    </subcellularLocation>
</comment>
<dbReference type="SMART" id="SM00032">
    <property type="entry name" value="CCP"/>
    <property type="match status" value="2"/>
</dbReference>
<dbReference type="PANTHER" id="PTHR24051">
    <property type="entry name" value="SUSHI DOMAIN-CONTAINING PROTEIN 1"/>
    <property type="match status" value="1"/>
</dbReference>
<evidence type="ECO:0000256" key="15">
    <source>
        <dbReference type="SAM" id="Phobius"/>
    </source>
</evidence>
<comment type="caution">
    <text evidence="13">Lacks conserved residue(s) required for the propagation of feature annotation.</text>
</comment>
<gene>
    <name evidence="18" type="ORF">N306_11154</name>
</gene>
<evidence type="ECO:0000313" key="18">
    <source>
        <dbReference type="EMBL" id="KFR15927.1"/>
    </source>
</evidence>
<evidence type="ECO:0000256" key="1">
    <source>
        <dbReference type="ARBA" id="ARBA00004479"/>
    </source>
</evidence>
<keyword evidence="10 15" id="KW-0472">Membrane</keyword>
<evidence type="ECO:0000256" key="11">
    <source>
        <dbReference type="ARBA" id="ARBA00023157"/>
    </source>
</evidence>
<keyword evidence="11 14" id="KW-1015">Disulfide bond</keyword>
<evidence type="ECO:0000256" key="6">
    <source>
        <dbReference type="ARBA" id="ARBA00022692"/>
    </source>
</evidence>
<dbReference type="FunFam" id="2.10.25.10:FF:000038">
    <property type="entry name" value="Fibrillin 2"/>
    <property type="match status" value="1"/>
</dbReference>
<dbReference type="CDD" id="cd00054">
    <property type="entry name" value="EGF_CA"/>
    <property type="match status" value="2"/>
</dbReference>
<dbReference type="InterPro" id="IPR051622">
    <property type="entry name" value="R-tyr_protein_phosphatases"/>
</dbReference>
<dbReference type="PhylomeDB" id="A0A091WJW0"/>
<dbReference type="STRING" id="30419.A0A091WJW0"/>
<feature type="domain" description="EGF-like" evidence="16">
    <location>
        <begin position="37"/>
        <end position="76"/>
    </location>
</feature>
<keyword evidence="8" id="KW-0677">Repeat</keyword>
<dbReference type="InterPro" id="IPR018097">
    <property type="entry name" value="EGF_Ca-bd_CS"/>
</dbReference>
<dbReference type="InterPro" id="IPR000742">
    <property type="entry name" value="EGF"/>
</dbReference>
<dbReference type="InterPro" id="IPR057598">
    <property type="entry name" value="Fn3_PTPRU"/>
</dbReference>
<dbReference type="SUPFAM" id="SSF57535">
    <property type="entry name" value="Complement control module/SCR domain"/>
    <property type="match status" value="2"/>
</dbReference>
<evidence type="ECO:0000256" key="8">
    <source>
        <dbReference type="ARBA" id="ARBA00022737"/>
    </source>
</evidence>
<dbReference type="SUPFAM" id="SSF57184">
    <property type="entry name" value="Growth factor receptor domain"/>
    <property type="match status" value="1"/>
</dbReference>
<dbReference type="EMBL" id="KK735810">
    <property type="protein sequence ID" value="KFR15927.1"/>
    <property type="molecule type" value="Genomic_DNA"/>
</dbReference>
<dbReference type="PANTHER" id="PTHR24051:SF5">
    <property type="entry name" value="SUSHI DOMAIN-CONTAINING PROTEIN 1"/>
    <property type="match status" value="1"/>
</dbReference>
<feature type="domain" description="Sushi" evidence="17">
    <location>
        <begin position="141"/>
        <end position="199"/>
    </location>
</feature>
<protein>
    <submittedName>
        <fullName evidence="18">Sushi domain-containing protein 1</fullName>
    </submittedName>
</protein>